<accession>A0A0Q0RMF8</accession>
<proteinExistence type="predicted"/>
<dbReference type="RefSeq" id="WP_055097856.1">
    <property type="nucleotide sequence ID" value="NZ_JRLF01000015.1"/>
</dbReference>
<gene>
    <name evidence="1" type="ORF">RC62_2277</name>
</gene>
<protein>
    <submittedName>
        <fullName evidence="1">Uncharacterized protein</fullName>
    </submittedName>
</protein>
<dbReference type="EMBL" id="JRLF01000015">
    <property type="protein sequence ID" value="KQB37111.1"/>
    <property type="molecule type" value="Genomic_DNA"/>
</dbReference>
<dbReference type="AlphaFoldDB" id="A0A0Q0RMF8"/>
<dbReference type="PATRIC" id="fig|362413.3.peg.2218"/>
<name>A0A0Q0RMF8_9FLAO</name>
<evidence type="ECO:0000313" key="2">
    <source>
        <dbReference type="Proteomes" id="UP000050443"/>
    </source>
</evidence>
<sequence length="177" mass="20602">MDTLKFISAIALSFLLINCRQITYEKSDESFYYIVLENWNSSKCPKKIVYERYVKNSNFKNKIKSDSDFTINCDDESANNNQRIIFPNKNYIGKVDYDIRLIIDDSIEYKITEIQSKIDTVFLGGRPGDYTIMNSIKSLNINEHQLDNSIVKQSVIHIPRKVSIYIPTKIGKIIKKK</sequence>
<dbReference type="STRING" id="362413.RC62_2277"/>
<evidence type="ECO:0000313" key="1">
    <source>
        <dbReference type="EMBL" id="KQB37111.1"/>
    </source>
</evidence>
<organism evidence="1 2">
    <name type="scientific">Flavobacterium aquidurense</name>
    <dbReference type="NCBI Taxonomy" id="362413"/>
    <lineage>
        <taxon>Bacteria</taxon>
        <taxon>Pseudomonadati</taxon>
        <taxon>Bacteroidota</taxon>
        <taxon>Flavobacteriia</taxon>
        <taxon>Flavobacteriales</taxon>
        <taxon>Flavobacteriaceae</taxon>
        <taxon>Flavobacterium</taxon>
    </lineage>
</organism>
<dbReference type="Proteomes" id="UP000050443">
    <property type="component" value="Unassembled WGS sequence"/>
</dbReference>
<reference evidence="1 2" key="1">
    <citation type="submission" date="2014-09" db="EMBL/GenBank/DDBJ databases">
        <title>Genome sequence of Flavobacterium aquidurense RC62.</title>
        <authorList>
            <person name="Kim J.F."/>
            <person name="Kwak M.-J."/>
        </authorList>
    </citation>
    <scope>NUCLEOTIDE SEQUENCE [LARGE SCALE GENOMIC DNA]</scope>
    <source>
        <strain evidence="1 2">RC62</strain>
    </source>
</reference>
<dbReference type="OrthoDB" id="1341726at2"/>
<comment type="caution">
    <text evidence="1">The sequence shown here is derived from an EMBL/GenBank/DDBJ whole genome shotgun (WGS) entry which is preliminary data.</text>
</comment>